<dbReference type="EMBL" id="LR796666">
    <property type="protein sequence ID" value="CAB4158260.1"/>
    <property type="molecule type" value="Genomic_DNA"/>
</dbReference>
<organism evidence="1">
    <name type="scientific">uncultured Caudovirales phage</name>
    <dbReference type="NCBI Taxonomy" id="2100421"/>
    <lineage>
        <taxon>Viruses</taxon>
        <taxon>Duplodnaviria</taxon>
        <taxon>Heunggongvirae</taxon>
        <taxon>Uroviricota</taxon>
        <taxon>Caudoviricetes</taxon>
        <taxon>Peduoviridae</taxon>
        <taxon>Maltschvirus</taxon>
        <taxon>Maltschvirus maltsch</taxon>
    </lineage>
</organism>
<sequence length="68" mass="7621">MTWKRYAGVAGEDVFTIFTFDSDENSNNYGPRMDAGMASDPKFVLVPNELDVLPGWTYNGTEFVPPIE</sequence>
<accession>A0A6J5MR33</accession>
<gene>
    <name evidence="1" type="ORF">UFOVP429_39</name>
    <name evidence="2" type="ORF">UFOVP696_128</name>
</gene>
<name>A0A6J5MR33_9CAUD</name>
<reference evidence="1" key="1">
    <citation type="submission" date="2020-04" db="EMBL/GenBank/DDBJ databases">
        <authorList>
            <person name="Chiriac C."/>
            <person name="Salcher M."/>
            <person name="Ghai R."/>
            <person name="Kavagutti S V."/>
        </authorList>
    </citation>
    <scope>NUCLEOTIDE SEQUENCE</scope>
</reference>
<evidence type="ECO:0000313" key="1">
    <source>
        <dbReference type="EMBL" id="CAB4147643.1"/>
    </source>
</evidence>
<evidence type="ECO:0000313" key="2">
    <source>
        <dbReference type="EMBL" id="CAB4158260.1"/>
    </source>
</evidence>
<protein>
    <submittedName>
        <fullName evidence="1">Uncharacterized protein</fullName>
    </submittedName>
</protein>
<proteinExistence type="predicted"/>
<dbReference type="EMBL" id="LR796484">
    <property type="protein sequence ID" value="CAB4147643.1"/>
    <property type="molecule type" value="Genomic_DNA"/>
</dbReference>